<dbReference type="Proteomes" id="UP001159641">
    <property type="component" value="Unassembled WGS sequence"/>
</dbReference>
<comment type="caution">
    <text evidence="1">The sequence shown here is derived from an EMBL/GenBank/DDBJ whole genome shotgun (WGS) entry which is preliminary data.</text>
</comment>
<gene>
    <name evidence="1" type="ORF">J1605_021480</name>
</gene>
<accession>A0AB34HEB2</accession>
<name>A0AB34HEB2_ESCRO</name>
<evidence type="ECO:0000313" key="1">
    <source>
        <dbReference type="EMBL" id="KAJ8790403.1"/>
    </source>
</evidence>
<protein>
    <submittedName>
        <fullName evidence="1">Uncharacterized protein</fullName>
    </submittedName>
</protein>
<keyword evidence="2" id="KW-1185">Reference proteome</keyword>
<dbReference type="AlphaFoldDB" id="A0AB34HEB2"/>
<proteinExistence type="predicted"/>
<organism evidence="1 2">
    <name type="scientific">Eschrichtius robustus</name>
    <name type="common">California gray whale</name>
    <name type="synonym">Eschrichtius gibbosus</name>
    <dbReference type="NCBI Taxonomy" id="9764"/>
    <lineage>
        <taxon>Eukaryota</taxon>
        <taxon>Metazoa</taxon>
        <taxon>Chordata</taxon>
        <taxon>Craniata</taxon>
        <taxon>Vertebrata</taxon>
        <taxon>Euteleostomi</taxon>
        <taxon>Mammalia</taxon>
        <taxon>Eutheria</taxon>
        <taxon>Laurasiatheria</taxon>
        <taxon>Artiodactyla</taxon>
        <taxon>Whippomorpha</taxon>
        <taxon>Cetacea</taxon>
        <taxon>Mysticeti</taxon>
        <taxon>Eschrichtiidae</taxon>
        <taxon>Eschrichtius</taxon>
    </lineage>
</organism>
<evidence type="ECO:0000313" key="2">
    <source>
        <dbReference type="Proteomes" id="UP001159641"/>
    </source>
</evidence>
<reference evidence="1 2" key="1">
    <citation type="submission" date="2022-11" db="EMBL/GenBank/DDBJ databases">
        <title>Whole genome sequence of Eschrichtius robustus ER-17-0199.</title>
        <authorList>
            <person name="Bruniche-Olsen A."/>
            <person name="Black A.N."/>
            <person name="Fields C.J."/>
            <person name="Walden K."/>
            <person name="Dewoody J.A."/>
        </authorList>
    </citation>
    <scope>NUCLEOTIDE SEQUENCE [LARGE SCALE GENOMIC DNA]</scope>
    <source>
        <strain evidence="1">ER-17-0199</strain>
        <tissue evidence="1">Blubber</tissue>
    </source>
</reference>
<sequence length="201" mass="22272">MRDLSLWRMGSLLQHTGFSLVVIETLSVGATMLLPPLRERMELLHSLLPQGPDRWESLSKGQRMQLDIILTSLQDHTHVASLLGYSSPSDAADLSSVCTGYGNLSDQPYGTQSCHPDTHLAEILMKTLLRNLGFYTDQAFGELEKNSDKFLLGTSSSENSQPAHLHELLCSLQKQLLAFCHINNISEVCDSLPFMVFSQGP</sequence>
<dbReference type="EMBL" id="JAIQCJ010001357">
    <property type="protein sequence ID" value="KAJ8790403.1"/>
    <property type="molecule type" value="Genomic_DNA"/>
</dbReference>